<organism evidence="2 3">
    <name type="scientific">Microbacterium paludicola</name>
    <dbReference type="NCBI Taxonomy" id="300019"/>
    <lineage>
        <taxon>Bacteria</taxon>
        <taxon>Bacillati</taxon>
        <taxon>Actinomycetota</taxon>
        <taxon>Actinomycetes</taxon>
        <taxon>Micrococcales</taxon>
        <taxon>Microbacteriaceae</taxon>
        <taxon>Microbacterium</taxon>
    </lineage>
</organism>
<dbReference type="SUPFAM" id="SSF53756">
    <property type="entry name" value="UDP-Glycosyltransferase/glycogen phosphorylase"/>
    <property type="match status" value="1"/>
</dbReference>
<protein>
    <recommendedName>
        <fullName evidence="1">Glycosyl transferase family 28 C-terminal domain-containing protein</fullName>
    </recommendedName>
</protein>
<proteinExistence type="predicted"/>
<name>A0ABU1I4E9_9MICO</name>
<accession>A0ABU1I4E9</accession>
<evidence type="ECO:0000313" key="2">
    <source>
        <dbReference type="EMBL" id="MDR6168600.1"/>
    </source>
</evidence>
<dbReference type="RefSeq" id="WP_023952419.1">
    <property type="nucleotide sequence ID" value="NZ_JAVIZA010000001.1"/>
</dbReference>
<gene>
    <name evidence="2" type="ORF">QE367_002804</name>
</gene>
<sequence length="337" mass="35346">MTGRIGWYVHHHGQGHLTRMRAIAPHLDADVVCFSSLPVPADLPANVSWVELARDDQPAPAIPADDPTAGGMLHWAPLRHAGHRSRLAVIAAAVAAGDIEAFVVDVSAEVTLFLRLLGVPVVIITQPGDRVDEPHRLAFLAARRIIAPWPEEIYAPEHLTALGDRVAFVGGISRFAGRDRPAQPRGDEVVLLGGGGGADVSAADIAAAERASRRPWRVLGAGSGAWTADPWDAVTTASVVVSWCGQNAVADLAAAGAPAVVIPQERPFAEQRATASALGRSGLAVALTAWPEPERWPELLARASARGGDGWEAWRTDGAAQRAAAVIRAEAVPGGRA</sequence>
<evidence type="ECO:0000313" key="3">
    <source>
        <dbReference type="Proteomes" id="UP001260188"/>
    </source>
</evidence>
<evidence type="ECO:0000259" key="1">
    <source>
        <dbReference type="Pfam" id="PF04101"/>
    </source>
</evidence>
<feature type="domain" description="Glycosyl transferase family 28 C-terminal" evidence="1">
    <location>
        <begin position="234"/>
        <end position="285"/>
    </location>
</feature>
<keyword evidence="3" id="KW-1185">Reference proteome</keyword>
<comment type="caution">
    <text evidence="2">The sequence shown here is derived from an EMBL/GenBank/DDBJ whole genome shotgun (WGS) entry which is preliminary data.</text>
</comment>
<dbReference type="Proteomes" id="UP001260188">
    <property type="component" value="Unassembled WGS sequence"/>
</dbReference>
<reference evidence="2 3" key="1">
    <citation type="submission" date="2023-08" db="EMBL/GenBank/DDBJ databases">
        <title>Functional and genomic diversity of the sorghum phyllosphere microbiome.</title>
        <authorList>
            <person name="Shade A."/>
        </authorList>
    </citation>
    <scope>NUCLEOTIDE SEQUENCE [LARGE SCALE GENOMIC DNA]</scope>
    <source>
        <strain evidence="2 3">SORGH_AS_0919</strain>
    </source>
</reference>
<dbReference type="InterPro" id="IPR007235">
    <property type="entry name" value="Glyco_trans_28_C"/>
</dbReference>
<dbReference type="Pfam" id="PF04101">
    <property type="entry name" value="Glyco_tran_28_C"/>
    <property type="match status" value="1"/>
</dbReference>
<dbReference type="EMBL" id="JAVIZA010000001">
    <property type="protein sequence ID" value="MDR6168600.1"/>
    <property type="molecule type" value="Genomic_DNA"/>
</dbReference>
<dbReference type="Gene3D" id="3.40.50.2000">
    <property type="entry name" value="Glycogen Phosphorylase B"/>
    <property type="match status" value="1"/>
</dbReference>